<name>A0ABP9GJZ1_9FLAO</name>
<evidence type="ECO:0000313" key="1">
    <source>
        <dbReference type="EMBL" id="GAA4946078.1"/>
    </source>
</evidence>
<gene>
    <name evidence="1" type="ORF">GCM10023314_19200</name>
</gene>
<organism evidence="1 2">
    <name type="scientific">Algibacter agarivorans</name>
    <dbReference type="NCBI Taxonomy" id="1109741"/>
    <lineage>
        <taxon>Bacteria</taxon>
        <taxon>Pseudomonadati</taxon>
        <taxon>Bacteroidota</taxon>
        <taxon>Flavobacteriia</taxon>
        <taxon>Flavobacteriales</taxon>
        <taxon>Flavobacteriaceae</taxon>
        <taxon>Algibacter</taxon>
    </lineage>
</organism>
<protein>
    <recommendedName>
        <fullName evidence="3">Lipocalin-like domain-containing protein</fullName>
    </recommendedName>
</protein>
<proteinExistence type="predicted"/>
<reference evidence="2" key="1">
    <citation type="journal article" date="2019" name="Int. J. Syst. Evol. Microbiol.">
        <title>The Global Catalogue of Microorganisms (GCM) 10K type strain sequencing project: providing services to taxonomists for standard genome sequencing and annotation.</title>
        <authorList>
            <consortium name="The Broad Institute Genomics Platform"/>
            <consortium name="The Broad Institute Genome Sequencing Center for Infectious Disease"/>
            <person name="Wu L."/>
            <person name="Ma J."/>
        </authorList>
    </citation>
    <scope>NUCLEOTIDE SEQUENCE [LARGE SCALE GENOMIC DNA]</scope>
    <source>
        <strain evidence="2">JCM 18285</strain>
    </source>
</reference>
<comment type="caution">
    <text evidence="1">The sequence shown here is derived from an EMBL/GenBank/DDBJ whole genome shotgun (WGS) entry which is preliminary data.</text>
</comment>
<evidence type="ECO:0000313" key="2">
    <source>
        <dbReference type="Proteomes" id="UP001501302"/>
    </source>
</evidence>
<sequence>MPEEMPLVPTSVAANLVQRTTLKDGSIDNIIDKASCITIKLPVSLVVNSLQITVNNEDDFDTIEAIFDDSDTDTDTLVITFPITIILENFTESLVVSESELNSYRNNCPDENEDDDDIECIDFNYPITVTTYNTLIDELGSETIYTDKEFYEFIDDIEDYLIVNINFPIELTGSDGTFLSIGNLDDLEDAIEDAIDDCDEDDDYDSDEDDNISASEQEFKDLLMLCKWEVKEFEVDEQHIENQFNGYRFTFNADGTAIATDASNTDFNGSWTVSTNSGLRLSIQFADFSVISAIWRLHEINPEDDGTRLDLRNLEDHIKLRQDCP</sequence>
<dbReference type="EMBL" id="BAABJJ010000029">
    <property type="protein sequence ID" value="GAA4946078.1"/>
    <property type="molecule type" value="Genomic_DNA"/>
</dbReference>
<evidence type="ECO:0008006" key="3">
    <source>
        <dbReference type="Google" id="ProtNLM"/>
    </source>
</evidence>
<dbReference type="Proteomes" id="UP001501302">
    <property type="component" value="Unassembled WGS sequence"/>
</dbReference>
<accession>A0ABP9GJZ1</accession>
<keyword evidence="2" id="KW-1185">Reference proteome</keyword>